<evidence type="ECO:0000313" key="5">
    <source>
        <dbReference type="EMBL" id="MCK7592802.1"/>
    </source>
</evidence>
<dbReference type="InterPro" id="IPR009057">
    <property type="entry name" value="Homeodomain-like_sf"/>
</dbReference>
<name>A0ABT0GEM2_9GAMM</name>
<feature type="domain" description="HTH araC/xylS-type" evidence="4">
    <location>
        <begin position="131"/>
        <end position="229"/>
    </location>
</feature>
<keyword evidence="6" id="KW-1185">Reference proteome</keyword>
<dbReference type="Gene3D" id="1.10.10.60">
    <property type="entry name" value="Homeodomain-like"/>
    <property type="match status" value="1"/>
</dbReference>
<evidence type="ECO:0000256" key="1">
    <source>
        <dbReference type="ARBA" id="ARBA00023015"/>
    </source>
</evidence>
<protein>
    <submittedName>
        <fullName evidence="5">AraC family transcriptional regulator</fullName>
    </submittedName>
</protein>
<proteinExistence type="predicted"/>
<keyword evidence="1" id="KW-0805">Transcription regulation</keyword>
<evidence type="ECO:0000313" key="6">
    <source>
        <dbReference type="Proteomes" id="UP001431449"/>
    </source>
</evidence>
<dbReference type="SUPFAM" id="SSF46689">
    <property type="entry name" value="Homeodomain-like"/>
    <property type="match status" value="1"/>
</dbReference>
<dbReference type="EMBL" id="JALNMH010000002">
    <property type="protein sequence ID" value="MCK7592802.1"/>
    <property type="molecule type" value="Genomic_DNA"/>
</dbReference>
<organism evidence="5 6">
    <name type="scientific">Pseudomarimonas salicorniae</name>
    <dbReference type="NCBI Taxonomy" id="2933270"/>
    <lineage>
        <taxon>Bacteria</taxon>
        <taxon>Pseudomonadati</taxon>
        <taxon>Pseudomonadota</taxon>
        <taxon>Gammaproteobacteria</taxon>
        <taxon>Lysobacterales</taxon>
        <taxon>Lysobacteraceae</taxon>
        <taxon>Pseudomarimonas</taxon>
    </lineage>
</organism>
<sequence>MLGISVAVQADAEAGAPGTEVAADLVFAALDLPPALPERQIEQWLVLQPQAAGLREALMLASVAHAAVYLPPALQLGLAWVAQQQRAGLRVDPARLVALGEQLAGWLLALRRLPTSIARARRGDGQADSLARARAAVHACLPSLGGLDAMAAAADLSRGQLNRVLRRGCGLSAGRYRSELRLRRAALLILVDGERCAEAAAAVGYRSGSQFSQEFHQLYGVRPSRLVSLVEALLMRWSQAA</sequence>
<keyword evidence="2" id="KW-0238">DNA-binding</keyword>
<evidence type="ECO:0000259" key="4">
    <source>
        <dbReference type="PROSITE" id="PS01124"/>
    </source>
</evidence>
<comment type="caution">
    <text evidence="5">The sequence shown here is derived from an EMBL/GenBank/DDBJ whole genome shotgun (WGS) entry which is preliminary data.</text>
</comment>
<dbReference type="Proteomes" id="UP001431449">
    <property type="component" value="Unassembled WGS sequence"/>
</dbReference>
<evidence type="ECO:0000256" key="3">
    <source>
        <dbReference type="ARBA" id="ARBA00023163"/>
    </source>
</evidence>
<dbReference type="Pfam" id="PF12833">
    <property type="entry name" value="HTH_18"/>
    <property type="match status" value="1"/>
</dbReference>
<dbReference type="SMART" id="SM00342">
    <property type="entry name" value="HTH_ARAC"/>
    <property type="match status" value="1"/>
</dbReference>
<dbReference type="PANTHER" id="PTHR46796">
    <property type="entry name" value="HTH-TYPE TRANSCRIPTIONAL ACTIVATOR RHAS-RELATED"/>
    <property type="match status" value="1"/>
</dbReference>
<dbReference type="PANTHER" id="PTHR46796:SF2">
    <property type="entry name" value="TRANSCRIPTIONAL REGULATORY PROTEIN"/>
    <property type="match status" value="1"/>
</dbReference>
<gene>
    <name evidence="5" type="ORF">M0G41_03860</name>
</gene>
<dbReference type="InterPro" id="IPR050204">
    <property type="entry name" value="AraC_XylS_family_regulators"/>
</dbReference>
<accession>A0ABT0GEM2</accession>
<keyword evidence="3" id="KW-0804">Transcription</keyword>
<reference evidence="5" key="1">
    <citation type="submission" date="2022-04" db="EMBL/GenBank/DDBJ databases">
        <title>Lysobacter sp. CAU 1642 isolated from sea sand.</title>
        <authorList>
            <person name="Kim W."/>
        </authorList>
    </citation>
    <scope>NUCLEOTIDE SEQUENCE</scope>
    <source>
        <strain evidence="5">CAU 1642</strain>
    </source>
</reference>
<dbReference type="InterPro" id="IPR018060">
    <property type="entry name" value="HTH_AraC"/>
</dbReference>
<evidence type="ECO:0000256" key="2">
    <source>
        <dbReference type="ARBA" id="ARBA00023125"/>
    </source>
</evidence>
<dbReference type="PROSITE" id="PS01124">
    <property type="entry name" value="HTH_ARAC_FAMILY_2"/>
    <property type="match status" value="1"/>
</dbReference>